<accession>A0A2U1PW21</accession>
<gene>
    <name evidence="1" type="ORF">CTI12_AA105340</name>
</gene>
<dbReference type="STRING" id="35608.A0A2U1PW21"/>
<keyword evidence="2" id="KW-1185">Reference proteome</keyword>
<dbReference type="AlphaFoldDB" id="A0A2U1PW21"/>
<sequence>MSVYSPFNGTLPPNLLPDSASPDWLNKGDNAWQLVAATLVGLQNVRGLIILYWSSTQEEMGCKLSFYGSLCICNEKIRLTVASEPKGSGNQRQSRILTIQGIVLEKKPKGSGNQRQKRKTD</sequence>
<dbReference type="EMBL" id="PKPP01000670">
    <property type="protein sequence ID" value="PWA89922.1"/>
    <property type="molecule type" value="Genomic_DNA"/>
</dbReference>
<dbReference type="OrthoDB" id="534912at2759"/>
<protein>
    <submittedName>
        <fullName evidence="1">Ammonium transporter 3 member 1</fullName>
    </submittedName>
</protein>
<proteinExistence type="predicted"/>
<reference evidence="1 2" key="1">
    <citation type="journal article" date="2018" name="Mol. Plant">
        <title>The genome of Artemisia annua provides insight into the evolution of Asteraceae family and artemisinin biosynthesis.</title>
        <authorList>
            <person name="Shen Q."/>
            <person name="Zhang L."/>
            <person name="Liao Z."/>
            <person name="Wang S."/>
            <person name="Yan T."/>
            <person name="Shi P."/>
            <person name="Liu M."/>
            <person name="Fu X."/>
            <person name="Pan Q."/>
            <person name="Wang Y."/>
            <person name="Lv Z."/>
            <person name="Lu X."/>
            <person name="Zhang F."/>
            <person name="Jiang W."/>
            <person name="Ma Y."/>
            <person name="Chen M."/>
            <person name="Hao X."/>
            <person name="Li L."/>
            <person name="Tang Y."/>
            <person name="Lv G."/>
            <person name="Zhou Y."/>
            <person name="Sun X."/>
            <person name="Brodelius P.E."/>
            <person name="Rose J.K.C."/>
            <person name="Tang K."/>
        </authorList>
    </citation>
    <scope>NUCLEOTIDE SEQUENCE [LARGE SCALE GENOMIC DNA]</scope>
    <source>
        <strain evidence="2">cv. Huhao1</strain>
        <tissue evidence="1">Leaf</tissue>
    </source>
</reference>
<evidence type="ECO:0000313" key="2">
    <source>
        <dbReference type="Proteomes" id="UP000245207"/>
    </source>
</evidence>
<evidence type="ECO:0000313" key="1">
    <source>
        <dbReference type="EMBL" id="PWA89922.1"/>
    </source>
</evidence>
<name>A0A2U1PW21_ARTAN</name>
<dbReference type="Proteomes" id="UP000245207">
    <property type="component" value="Unassembled WGS sequence"/>
</dbReference>
<comment type="caution">
    <text evidence="1">The sequence shown here is derived from an EMBL/GenBank/DDBJ whole genome shotgun (WGS) entry which is preliminary data.</text>
</comment>
<organism evidence="1 2">
    <name type="scientific">Artemisia annua</name>
    <name type="common">Sweet wormwood</name>
    <dbReference type="NCBI Taxonomy" id="35608"/>
    <lineage>
        <taxon>Eukaryota</taxon>
        <taxon>Viridiplantae</taxon>
        <taxon>Streptophyta</taxon>
        <taxon>Embryophyta</taxon>
        <taxon>Tracheophyta</taxon>
        <taxon>Spermatophyta</taxon>
        <taxon>Magnoliopsida</taxon>
        <taxon>eudicotyledons</taxon>
        <taxon>Gunneridae</taxon>
        <taxon>Pentapetalae</taxon>
        <taxon>asterids</taxon>
        <taxon>campanulids</taxon>
        <taxon>Asterales</taxon>
        <taxon>Asteraceae</taxon>
        <taxon>Asteroideae</taxon>
        <taxon>Anthemideae</taxon>
        <taxon>Artemisiinae</taxon>
        <taxon>Artemisia</taxon>
    </lineage>
</organism>